<keyword evidence="2" id="KW-1185">Reference proteome</keyword>
<dbReference type="Proteomes" id="UP000807342">
    <property type="component" value="Unassembled WGS sequence"/>
</dbReference>
<accession>A0A9P5WYA7</accession>
<dbReference type="AlphaFoldDB" id="A0A9P5WYA7"/>
<evidence type="ECO:0000313" key="2">
    <source>
        <dbReference type="Proteomes" id="UP000807342"/>
    </source>
</evidence>
<reference evidence="1" key="1">
    <citation type="submission" date="2020-11" db="EMBL/GenBank/DDBJ databases">
        <authorList>
            <consortium name="DOE Joint Genome Institute"/>
            <person name="Ahrendt S."/>
            <person name="Riley R."/>
            <person name="Andreopoulos W."/>
            <person name="Labutti K."/>
            <person name="Pangilinan J."/>
            <person name="Ruiz-Duenas F.J."/>
            <person name="Barrasa J.M."/>
            <person name="Sanchez-Garcia M."/>
            <person name="Camarero S."/>
            <person name="Miyauchi S."/>
            <person name="Serrano A."/>
            <person name="Linde D."/>
            <person name="Babiker R."/>
            <person name="Drula E."/>
            <person name="Ayuso-Fernandez I."/>
            <person name="Pacheco R."/>
            <person name="Padilla G."/>
            <person name="Ferreira P."/>
            <person name="Barriuso J."/>
            <person name="Kellner H."/>
            <person name="Castanera R."/>
            <person name="Alfaro M."/>
            <person name="Ramirez L."/>
            <person name="Pisabarro A.G."/>
            <person name="Kuo A."/>
            <person name="Tritt A."/>
            <person name="Lipzen A."/>
            <person name="He G."/>
            <person name="Yan M."/>
            <person name="Ng V."/>
            <person name="Cullen D."/>
            <person name="Martin F."/>
            <person name="Rosso M.-N."/>
            <person name="Henrissat B."/>
            <person name="Hibbett D."/>
            <person name="Martinez A.T."/>
            <person name="Grigoriev I.V."/>
        </authorList>
    </citation>
    <scope>NUCLEOTIDE SEQUENCE</scope>
    <source>
        <strain evidence="1">MF-IS2</strain>
    </source>
</reference>
<sequence>MAPFPASATLGGTVQSSLNYYHKGMSKYLIYLWQHALFIANDDYQGHAFLNLKSGDKDILPTYINSSGWLPHMGSDTKLLYVRA</sequence>
<comment type="caution">
    <text evidence="1">The sequence shown here is derived from an EMBL/GenBank/DDBJ whole genome shotgun (WGS) entry which is preliminary data.</text>
</comment>
<evidence type="ECO:0000313" key="1">
    <source>
        <dbReference type="EMBL" id="KAF9439962.1"/>
    </source>
</evidence>
<name>A0A9P5WYA7_9AGAR</name>
<gene>
    <name evidence="1" type="ORF">P691DRAFT_768531</name>
</gene>
<dbReference type="OrthoDB" id="3230070at2759"/>
<organism evidence="1 2">
    <name type="scientific">Macrolepiota fuliginosa MF-IS2</name>
    <dbReference type="NCBI Taxonomy" id="1400762"/>
    <lineage>
        <taxon>Eukaryota</taxon>
        <taxon>Fungi</taxon>
        <taxon>Dikarya</taxon>
        <taxon>Basidiomycota</taxon>
        <taxon>Agaricomycotina</taxon>
        <taxon>Agaricomycetes</taxon>
        <taxon>Agaricomycetidae</taxon>
        <taxon>Agaricales</taxon>
        <taxon>Agaricineae</taxon>
        <taxon>Agaricaceae</taxon>
        <taxon>Macrolepiota</taxon>
    </lineage>
</organism>
<proteinExistence type="predicted"/>
<protein>
    <submittedName>
        <fullName evidence="1">Uncharacterized protein</fullName>
    </submittedName>
</protein>
<dbReference type="EMBL" id="MU153089">
    <property type="protein sequence ID" value="KAF9439962.1"/>
    <property type="molecule type" value="Genomic_DNA"/>
</dbReference>